<evidence type="ECO:0000256" key="2">
    <source>
        <dbReference type="ARBA" id="ARBA00022553"/>
    </source>
</evidence>
<reference evidence="4 5" key="1">
    <citation type="submission" date="2024-06" db="EMBL/GenBank/DDBJ databases">
        <title>The Natural Products Discovery Center: Release of the First 8490 Sequenced Strains for Exploring Actinobacteria Biosynthetic Diversity.</title>
        <authorList>
            <person name="Kalkreuter E."/>
            <person name="Kautsar S.A."/>
            <person name="Yang D."/>
            <person name="Bader C.D."/>
            <person name="Teijaro C.N."/>
            <person name="Fluegel L."/>
            <person name="Davis C.M."/>
            <person name="Simpson J.R."/>
            <person name="Lauterbach L."/>
            <person name="Steele A.D."/>
            <person name="Gui C."/>
            <person name="Meng S."/>
            <person name="Li G."/>
            <person name="Viehrig K."/>
            <person name="Ye F."/>
            <person name="Su P."/>
            <person name="Kiefer A.F."/>
            <person name="Nichols A."/>
            <person name="Cepeda A.J."/>
            <person name="Yan W."/>
            <person name="Fan B."/>
            <person name="Jiang Y."/>
            <person name="Adhikari A."/>
            <person name="Zheng C.-J."/>
            <person name="Schuster L."/>
            <person name="Cowan T.M."/>
            <person name="Smanski M.J."/>
            <person name="Chevrette M.G."/>
            <person name="De Carvalho L.P.S."/>
            <person name="Shen B."/>
        </authorList>
    </citation>
    <scope>NUCLEOTIDE SEQUENCE [LARGE SCALE GENOMIC DNA]</scope>
    <source>
        <strain evidence="4 5">NPDC048946</strain>
    </source>
</reference>
<comment type="caution">
    <text evidence="4">The sequence shown here is derived from an EMBL/GenBank/DDBJ whole genome shotgun (WGS) entry which is preliminary data.</text>
</comment>
<dbReference type="InterPro" id="IPR050091">
    <property type="entry name" value="PKS_NRPS_Biosynth_Enz"/>
</dbReference>
<dbReference type="SUPFAM" id="SSF52151">
    <property type="entry name" value="FabD/lysophospholipase-like"/>
    <property type="match status" value="1"/>
</dbReference>
<dbReference type="InterPro" id="IPR016035">
    <property type="entry name" value="Acyl_Trfase/lysoPLipase"/>
</dbReference>
<evidence type="ECO:0000313" key="4">
    <source>
        <dbReference type="EMBL" id="MEU8137729.1"/>
    </source>
</evidence>
<dbReference type="EMBL" id="JBEZFP010000098">
    <property type="protein sequence ID" value="MEU8137729.1"/>
    <property type="molecule type" value="Genomic_DNA"/>
</dbReference>
<dbReference type="InterPro" id="IPR016036">
    <property type="entry name" value="Malonyl_transacylase_ACP-bd"/>
</dbReference>
<keyword evidence="4" id="KW-0012">Acyltransferase</keyword>
<keyword evidence="1" id="KW-0596">Phosphopantetheine</keyword>
<organism evidence="4 5">
    <name type="scientific">Streptodolium elevatio</name>
    <dbReference type="NCBI Taxonomy" id="3157996"/>
    <lineage>
        <taxon>Bacteria</taxon>
        <taxon>Bacillati</taxon>
        <taxon>Actinomycetota</taxon>
        <taxon>Actinomycetes</taxon>
        <taxon>Kitasatosporales</taxon>
        <taxon>Streptomycetaceae</taxon>
        <taxon>Streptodolium</taxon>
    </lineage>
</organism>
<dbReference type="RefSeq" id="WP_358360045.1">
    <property type="nucleotide sequence ID" value="NZ_JBEZFP010000098.1"/>
</dbReference>
<accession>A0ABV3DPQ3</accession>
<dbReference type="Pfam" id="PF00698">
    <property type="entry name" value="Acyl_transf_1"/>
    <property type="match status" value="1"/>
</dbReference>
<evidence type="ECO:0000259" key="3">
    <source>
        <dbReference type="SMART" id="SM00827"/>
    </source>
</evidence>
<dbReference type="EC" id="2.3.1.-" evidence="4"/>
<sequence length="338" mass="34238">MRDTAARPVVLMLPGQGAQYARMGAGLYGTDSGFTAALDRLFEAYATAGGDAERLRAVWLAADPADAPAGAIHESAYSQPLLFAVGYALGEALRAYGVVPHALLGHSVGEFAAAGLAGVFDVAAAGHLLASRGEALAAIGPGGMVAVAASARELAPYTGTEVVVGAVNGPRQSVLAGARGPLAEAASRLRKDGLVCRAVAGDLPFHSPAAAEGARVFREAFAGIELRLPSVLVQSTATGRPVGAEDALRPAFWADQIAAPVLFWPALDALLSTGDFTLVEAGPGQQLVGWAKRHRAVRSGASTTLPLLPPQPGPADRDRAVFDAAVAALSADGVAKAG</sequence>
<dbReference type="Gene3D" id="3.40.366.10">
    <property type="entry name" value="Malonyl-Coenzyme A Acyl Carrier Protein, domain 2"/>
    <property type="match status" value="1"/>
</dbReference>
<evidence type="ECO:0000256" key="1">
    <source>
        <dbReference type="ARBA" id="ARBA00022450"/>
    </source>
</evidence>
<feature type="domain" description="Malonyl-CoA:ACP transacylase (MAT)" evidence="3">
    <location>
        <begin position="12"/>
        <end position="333"/>
    </location>
</feature>
<dbReference type="PANTHER" id="PTHR43775">
    <property type="entry name" value="FATTY ACID SYNTHASE"/>
    <property type="match status" value="1"/>
</dbReference>
<dbReference type="SMART" id="SM00827">
    <property type="entry name" value="PKS_AT"/>
    <property type="match status" value="1"/>
</dbReference>
<dbReference type="InterPro" id="IPR014043">
    <property type="entry name" value="Acyl_transferase_dom"/>
</dbReference>
<dbReference type="Gene3D" id="3.30.70.250">
    <property type="entry name" value="Malonyl-CoA ACP transacylase, ACP-binding"/>
    <property type="match status" value="1"/>
</dbReference>
<dbReference type="PANTHER" id="PTHR43775:SF37">
    <property type="entry name" value="SI:DKEY-61P9.11"/>
    <property type="match status" value="1"/>
</dbReference>
<dbReference type="SUPFAM" id="SSF55048">
    <property type="entry name" value="Probable ACP-binding domain of malonyl-CoA ACP transacylase"/>
    <property type="match status" value="1"/>
</dbReference>
<protein>
    <submittedName>
        <fullName evidence="4">Acyltransferase domain-containing protein</fullName>
        <ecNumber evidence="4">2.3.1.-</ecNumber>
    </submittedName>
</protein>
<name>A0ABV3DPQ3_9ACTN</name>
<dbReference type="InterPro" id="IPR001227">
    <property type="entry name" value="Ac_transferase_dom_sf"/>
</dbReference>
<gene>
    <name evidence="4" type="ORF">AB0C36_29970</name>
</gene>
<evidence type="ECO:0000313" key="5">
    <source>
        <dbReference type="Proteomes" id="UP001551482"/>
    </source>
</evidence>
<dbReference type="Gene3D" id="3.30.70.3290">
    <property type="match status" value="1"/>
</dbReference>
<keyword evidence="5" id="KW-1185">Reference proteome</keyword>
<dbReference type="Proteomes" id="UP001551482">
    <property type="component" value="Unassembled WGS sequence"/>
</dbReference>
<keyword evidence="4" id="KW-0808">Transferase</keyword>
<keyword evidence="2" id="KW-0597">Phosphoprotein</keyword>
<dbReference type="GO" id="GO:0016746">
    <property type="term" value="F:acyltransferase activity"/>
    <property type="evidence" value="ECO:0007669"/>
    <property type="project" value="UniProtKB-KW"/>
</dbReference>
<proteinExistence type="predicted"/>